<gene>
    <name evidence="6" type="ORF">FRACYDRAFT_152639</name>
</gene>
<dbReference type="GO" id="GO:0004176">
    <property type="term" value="F:ATP-dependent peptidase activity"/>
    <property type="evidence" value="ECO:0007669"/>
    <property type="project" value="InterPro"/>
</dbReference>
<evidence type="ECO:0000313" key="7">
    <source>
        <dbReference type="Proteomes" id="UP000095751"/>
    </source>
</evidence>
<evidence type="ECO:0000313" key="6">
    <source>
        <dbReference type="EMBL" id="OEU17335.1"/>
    </source>
</evidence>
<dbReference type="InterPro" id="IPR029045">
    <property type="entry name" value="ClpP/crotonase-like_dom_sf"/>
</dbReference>
<feature type="domain" description="Peptidase S49" evidence="5">
    <location>
        <begin position="26"/>
        <end position="169"/>
    </location>
</feature>
<dbReference type="Proteomes" id="UP000095751">
    <property type="component" value="Unassembled WGS sequence"/>
</dbReference>
<dbReference type="Gene3D" id="6.20.330.10">
    <property type="match status" value="1"/>
</dbReference>
<dbReference type="GO" id="GO:0006508">
    <property type="term" value="P:proteolysis"/>
    <property type="evidence" value="ECO:0007669"/>
    <property type="project" value="UniProtKB-KW"/>
</dbReference>
<proteinExistence type="inferred from homology"/>
<dbReference type="OrthoDB" id="45421at2759"/>
<dbReference type="CDD" id="cd07023">
    <property type="entry name" value="S49_Sppa_N_C"/>
    <property type="match status" value="1"/>
</dbReference>
<name>A0A1E7FH26_9STRA</name>
<dbReference type="GO" id="GO:0004252">
    <property type="term" value="F:serine-type endopeptidase activity"/>
    <property type="evidence" value="ECO:0007669"/>
    <property type="project" value="InterPro"/>
</dbReference>
<dbReference type="EMBL" id="KV784357">
    <property type="protein sequence ID" value="OEU17335.1"/>
    <property type="molecule type" value="Genomic_DNA"/>
</dbReference>
<feature type="non-terminal residue" evidence="6">
    <location>
        <position position="1"/>
    </location>
</feature>
<reference evidence="6 7" key="1">
    <citation type="submission" date="2016-09" db="EMBL/GenBank/DDBJ databases">
        <title>Extensive genetic diversity and differential bi-allelic expression allows diatom success in the polar Southern Ocean.</title>
        <authorList>
            <consortium name="DOE Joint Genome Institute"/>
            <person name="Mock T."/>
            <person name="Otillar R.P."/>
            <person name="Strauss J."/>
            <person name="Dupont C."/>
            <person name="Frickenhaus S."/>
            <person name="Maumus F."/>
            <person name="Mcmullan M."/>
            <person name="Sanges R."/>
            <person name="Schmutz J."/>
            <person name="Toseland A."/>
            <person name="Valas R."/>
            <person name="Veluchamy A."/>
            <person name="Ward B.J."/>
            <person name="Allen A."/>
            <person name="Barry K."/>
            <person name="Falciatore A."/>
            <person name="Ferrante M."/>
            <person name="Fortunato A.E."/>
            <person name="Gloeckner G."/>
            <person name="Gruber A."/>
            <person name="Hipkin R."/>
            <person name="Janech M."/>
            <person name="Kroth P."/>
            <person name="Leese F."/>
            <person name="Lindquist E."/>
            <person name="Lyon B.R."/>
            <person name="Martin J."/>
            <person name="Mayer C."/>
            <person name="Parker M."/>
            <person name="Quesneville H."/>
            <person name="Raymond J."/>
            <person name="Uhlig C."/>
            <person name="Valentin K.U."/>
            <person name="Worden A.Z."/>
            <person name="Armbrust E.V."/>
            <person name="Bowler C."/>
            <person name="Green B."/>
            <person name="Moulton V."/>
            <person name="Van Oosterhout C."/>
            <person name="Grigoriev I."/>
        </authorList>
    </citation>
    <scope>NUCLEOTIDE SEQUENCE [LARGE SCALE GENOMIC DNA]</scope>
    <source>
        <strain evidence="6 7">CCMP1102</strain>
    </source>
</reference>
<comment type="similarity">
    <text evidence="1">Belongs to the peptidase S49 family.</text>
</comment>
<evidence type="ECO:0000256" key="2">
    <source>
        <dbReference type="ARBA" id="ARBA00022670"/>
    </source>
</evidence>
<evidence type="ECO:0000256" key="3">
    <source>
        <dbReference type="ARBA" id="ARBA00022801"/>
    </source>
</evidence>
<organism evidence="6 7">
    <name type="scientific">Fragilariopsis cylindrus CCMP1102</name>
    <dbReference type="NCBI Taxonomy" id="635003"/>
    <lineage>
        <taxon>Eukaryota</taxon>
        <taxon>Sar</taxon>
        <taxon>Stramenopiles</taxon>
        <taxon>Ochrophyta</taxon>
        <taxon>Bacillariophyta</taxon>
        <taxon>Bacillariophyceae</taxon>
        <taxon>Bacillariophycidae</taxon>
        <taxon>Bacillariales</taxon>
        <taxon>Bacillariaceae</taxon>
        <taxon>Fragilariopsis</taxon>
    </lineage>
</organism>
<dbReference type="InterPro" id="IPR002142">
    <property type="entry name" value="Peptidase_S49"/>
</dbReference>
<dbReference type="Gene3D" id="3.90.226.10">
    <property type="entry name" value="2-enoyl-CoA Hydratase, Chain A, domain 1"/>
    <property type="match status" value="1"/>
</dbReference>
<dbReference type="AlphaFoldDB" id="A0A1E7FH26"/>
<dbReference type="PANTHER" id="PTHR42987">
    <property type="entry name" value="PEPTIDASE S49"/>
    <property type="match status" value="1"/>
</dbReference>
<sequence length="172" mass="18851">EVIIILQSPGGEVTSFAFAAAQVARLRSAGWKVTISVDRIAASGGYMIASQATQILASPFAMVGSIGVITETLNFYETLKKYGVKSLVLKAGDMKNPITQYGEVSKEDIQNTQEDLEEIHESFINLCRLRRPALDLEVCNGRVLSGDRALEKGMIDRILTSDEYIMEKMSEG</sequence>
<keyword evidence="2" id="KW-0645">Protease</keyword>
<evidence type="ECO:0000256" key="4">
    <source>
        <dbReference type="ARBA" id="ARBA00022825"/>
    </source>
</evidence>
<dbReference type="KEGG" id="fcy:FRACYDRAFT_152639"/>
<dbReference type="InterPro" id="IPR047272">
    <property type="entry name" value="S49_SppA_C"/>
</dbReference>
<dbReference type="SUPFAM" id="SSF52096">
    <property type="entry name" value="ClpP/crotonase"/>
    <property type="match status" value="1"/>
</dbReference>
<dbReference type="InParanoid" id="A0A1E7FH26"/>
<dbReference type="Pfam" id="PF01343">
    <property type="entry name" value="Peptidase_S49"/>
    <property type="match status" value="1"/>
</dbReference>
<protein>
    <submittedName>
        <fullName evidence="6">Peptidase S49</fullName>
    </submittedName>
</protein>
<keyword evidence="4" id="KW-0720">Serine protease</keyword>
<evidence type="ECO:0000256" key="1">
    <source>
        <dbReference type="ARBA" id="ARBA00008683"/>
    </source>
</evidence>
<keyword evidence="7" id="KW-1185">Reference proteome</keyword>
<dbReference type="PRINTS" id="PR00127">
    <property type="entry name" value="CLPPROTEASEP"/>
</dbReference>
<accession>A0A1E7FH26</accession>
<evidence type="ECO:0000259" key="5">
    <source>
        <dbReference type="Pfam" id="PF01343"/>
    </source>
</evidence>
<feature type="non-terminal residue" evidence="6">
    <location>
        <position position="172"/>
    </location>
</feature>
<dbReference type="InterPro" id="IPR001907">
    <property type="entry name" value="ClpP"/>
</dbReference>
<dbReference type="PANTHER" id="PTHR42987:SF4">
    <property type="entry name" value="PROTEASE SOHB-RELATED"/>
    <property type="match status" value="1"/>
</dbReference>
<keyword evidence="3" id="KW-0378">Hydrolase</keyword>